<dbReference type="GO" id="GO:0003700">
    <property type="term" value="F:DNA-binding transcription factor activity"/>
    <property type="evidence" value="ECO:0007669"/>
    <property type="project" value="TreeGrafter"/>
</dbReference>
<keyword evidence="1" id="KW-0805">Transcription regulation</keyword>
<protein>
    <submittedName>
        <fullName evidence="7">IclR family transcriptional regulator</fullName>
    </submittedName>
</protein>
<reference evidence="7 8" key="1">
    <citation type="submission" date="2017-05" db="EMBL/GenBank/DDBJ databases">
        <title>Complete and WGS of Bordetella genogroups.</title>
        <authorList>
            <person name="Spilker T."/>
            <person name="LiPuma J."/>
        </authorList>
    </citation>
    <scope>NUCLEOTIDE SEQUENCE [LARGE SCALE GENOMIC DNA]</scope>
    <source>
        <strain evidence="7 8">AU7206</strain>
    </source>
</reference>
<feature type="domain" description="HTH iclR-type" evidence="5">
    <location>
        <begin position="36"/>
        <end position="98"/>
    </location>
</feature>
<dbReference type="SUPFAM" id="SSF55781">
    <property type="entry name" value="GAF domain-like"/>
    <property type="match status" value="1"/>
</dbReference>
<feature type="compositionally biased region" description="Acidic residues" evidence="4">
    <location>
        <begin position="1"/>
        <end position="11"/>
    </location>
</feature>
<evidence type="ECO:0000256" key="4">
    <source>
        <dbReference type="SAM" id="MobiDB-lite"/>
    </source>
</evidence>
<evidence type="ECO:0000259" key="5">
    <source>
        <dbReference type="PROSITE" id="PS51077"/>
    </source>
</evidence>
<dbReference type="InterPro" id="IPR029016">
    <property type="entry name" value="GAF-like_dom_sf"/>
</dbReference>
<dbReference type="InterPro" id="IPR014757">
    <property type="entry name" value="Tscrpt_reg_IclR_C"/>
</dbReference>
<dbReference type="InterPro" id="IPR005471">
    <property type="entry name" value="Tscrpt_reg_IclR_N"/>
</dbReference>
<keyword evidence="8" id="KW-1185">Reference proteome</keyword>
<sequence>MQPFSESDEDSPQSTGPARRKRAAPDSDAPGRPDFVTALARGLAVLRCFQPGVRTLGNQELARLTELPKATVSRLTFTLTELGYLRYHADTGRYSPGYGVLALGFGLLAGLEVRELARNAMQQLARKTGGAVALGALDGDAMVYLEAVHGSSALYLRLPVGYRASLGTAMGRAHLAGLPRAQRDALLAGLGQAAPPAAAVARAVDELANEGCCYAVGEWQPGINAVAVPFTAITGEGRFVLSCGGPDTLLPEAELRGRIAGMLRRTAAQLSGPGGA</sequence>
<dbReference type="PANTHER" id="PTHR30136:SF33">
    <property type="entry name" value="TRANSCRIPTIONAL REGULATORY PROTEIN"/>
    <property type="match status" value="1"/>
</dbReference>
<dbReference type="AlphaFoldDB" id="A0A1W6ZE68"/>
<evidence type="ECO:0000256" key="2">
    <source>
        <dbReference type="ARBA" id="ARBA00023125"/>
    </source>
</evidence>
<dbReference type="KEGG" id="bgm:CAL15_15220"/>
<dbReference type="InterPro" id="IPR050707">
    <property type="entry name" value="HTH_MetabolicPath_Reg"/>
</dbReference>
<organism evidence="7 8">
    <name type="scientific">Bordetella genomosp. 13</name>
    <dbReference type="NCBI Taxonomy" id="463040"/>
    <lineage>
        <taxon>Bacteria</taxon>
        <taxon>Pseudomonadati</taxon>
        <taxon>Pseudomonadota</taxon>
        <taxon>Betaproteobacteria</taxon>
        <taxon>Burkholderiales</taxon>
        <taxon>Alcaligenaceae</taxon>
        <taxon>Bordetella</taxon>
    </lineage>
</organism>
<dbReference type="RefSeq" id="WP_198299061.1">
    <property type="nucleotide sequence ID" value="NZ_CP021111.1"/>
</dbReference>
<evidence type="ECO:0000313" key="8">
    <source>
        <dbReference type="Proteomes" id="UP000194161"/>
    </source>
</evidence>
<dbReference type="GO" id="GO:0003677">
    <property type="term" value="F:DNA binding"/>
    <property type="evidence" value="ECO:0007669"/>
    <property type="project" value="UniProtKB-KW"/>
</dbReference>
<gene>
    <name evidence="7" type="ORF">CAL15_15220</name>
</gene>
<dbReference type="PROSITE" id="PS51078">
    <property type="entry name" value="ICLR_ED"/>
    <property type="match status" value="1"/>
</dbReference>
<dbReference type="PROSITE" id="PS51077">
    <property type="entry name" value="HTH_ICLR"/>
    <property type="match status" value="1"/>
</dbReference>
<dbReference type="SUPFAM" id="SSF46785">
    <property type="entry name" value="Winged helix' DNA-binding domain"/>
    <property type="match status" value="1"/>
</dbReference>
<name>A0A1W6ZE68_9BORD</name>
<dbReference type="InterPro" id="IPR036388">
    <property type="entry name" value="WH-like_DNA-bd_sf"/>
</dbReference>
<dbReference type="STRING" id="463040.CAL15_15220"/>
<feature type="domain" description="IclR-ED" evidence="6">
    <location>
        <begin position="99"/>
        <end position="276"/>
    </location>
</feature>
<accession>A0A1W6ZE68</accession>
<feature type="region of interest" description="Disordered" evidence="4">
    <location>
        <begin position="1"/>
        <end position="32"/>
    </location>
</feature>
<proteinExistence type="predicted"/>
<dbReference type="Pfam" id="PF09339">
    <property type="entry name" value="HTH_IclR"/>
    <property type="match status" value="1"/>
</dbReference>
<dbReference type="PANTHER" id="PTHR30136">
    <property type="entry name" value="HELIX-TURN-HELIX TRANSCRIPTIONAL REGULATOR, ICLR FAMILY"/>
    <property type="match status" value="1"/>
</dbReference>
<dbReference type="EMBL" id="CP021111">
    <property type="protein sequence ID" value="ARP95619.1"/>
    <property type="molecule type" value="Genomic_DNA"/>
</dbReference>
<dbReference type="Pfam" id="PF01614">
    <property type="entry name" value="IclR_C"/>
    <property type="match status" value="1"/>
</dbReference>
<evidence type="ECO:0000313" key="7">
    <source>
        <dbReference type="EMBL" id="ARP95619.1"/>
    </source>
</evidence>
<dbReference type="SMART" id="SM00346">
    <property type="entry name" value="HTH_ICLR"/>
    <property type="match status" value="1"/>
</dbReference>
<dbReference type="GO" id="GO:0045892">
    <property type="term" value="P:negative regulation of DNA-templated transcription"/>
    <property type="evidence" value="ECO:0007669"/>
    <property type="project" value="TreeGrafter"/>
</dbReference>
<dbReference type="Gene3D" id="1.10.10.10">
    <property type="entry name" value="Winged helix-like DNA-binding domain superfamily/Winged helix DNA-binding domain"/>
    <property type="match status" value="1"/>
</dbReference>
<evidence type="ECO:0000256" key="1">
    <source>
        <dbReference type="ARBA" id="ARBA00023015"/>
    </source>
</evidence>
<keyword evidence="3" id="KW-0804">Transcription</keyword>
<dbReference type="InterPro" id="IPR036390">
    <property type="entry name" value="WH_DNA-bd_sf"/>
</dbReference>
<dbReference type="Gene3D" id="3.30.450.40">
    <property type="match status" value="1"/>
</dbReference>
<keyword evidence="2" id="KW-0238">DNA-binding</keyword>
<evidence type="ECO:0000256" key="3">
    <source>
        <dbReference type="ARBA" id="ARBA00023163"/>
    </source>
</evidence>
<evidence type="ECO:0000259" key="6">
    <source>
        <dbReference type="PROSITE" id="PS51078"/>
    </source>
</evidence>
<dbReference type="Proteomes" id="UP000194161">
    <property type="component" value="Chromosome"/>
</dbReference>